<evidence type="ECO:0000313" key="2">
    <source>
        <dbReference type="Proteomes" id="UP000011668"/>
    </source>
</evidence>
<keyword evidence="2" id="KW-1185">Reference proteome</keyword>
<dbReference type="Proteomes" id="UP000011668">
    <property type="component" value="Unassembled WGS sequence"/>
</dbReference>
<organism evidence="1 2">
    <name type="scientific">Thanatephorus cucumeris (strain AG1-IA)</name>
    <name type="common">Rice sheath blight fungus</name>
    <name type="synonym">Rhizoctonia solani</name>
    <dbReference type="NCBI Taxonomy" id="983506"/>
    <lineage>
        <taxon>Eukaryota</taxon>
        <taxon>Fungi</taxon>
        <taxon>Dikarya</taxon>
        <taxon>Basidiomycota</taxon>
        <taxon>Agaricomycotina</taxon>
        <taxon>Agaricomycetes</taxon>
        <taxon>Cantharellales</taxon>
        <taxon>Ceratobasidiaceae</taxon>
        <taxon>Rhizoctonia</taxon>
        <taxon>Rhizoctonia solani AG-1</taxon>
    </lineage>
</organism>
<proteinExistence type="predicted"/>
<dbReference type="HOGENOM" id="CLU_1876831_0_0_1"/>
<dbReference type="AlphaFoldDB" id="L8WVA9"/>
<evidence type="ECO:0000313" key="1">
    <source>
        <dbReference type="EMBL" id="ELU41930.1"/>
    </source>
</evidence>
<sequence>MKLRCKRGSLDPAVWRHSPMDMVERCRAMVLANSRDATEHTGQIGGTGRNEENRDKKFILTCTRRIQLWAQTIADGVRLVHDTVGSCGLGPGYLLDFIYNSLYFGHWDSWAVGTERIIVRKRQTNNKQAPPDESWK</sequence>
<reference evidence="1 2" key="1">
    <citation type="journal article" date="2013" name="Nat. Commun.">
        <title>The evolution and pathogenic mechanisms of the rice sheath blight pathogen.</title>
        <authorList>
            <person name="Zheng A."/>
            <person name="Lin R."/>
            <person name="Xu L."/>
            <person name="Qin P."/>
            <person name="Tang C."/>
            <person name="Ai P."/>
            <person name="Zhang D."/>
            <person name="Liu Y."/>
            <person name="Sun Z."/>
            <person name="Feng H."/>
            <person name="Wang Y."/>
            <person name="Chen Y."/>
            <person name="Liang X."/>
            <person name="Fu R."/>
            <person name="Li Q."/>
            <person name="Zhang J."/>
            <person name="Yu X."/>
            <person name="Xie Z."/>
            <person name="Ding L."/>
            <person name="Guan P."/>
            <person name="Tang J."/>
            <person name="Liang Y."/>
            <person name="Wang S."/>
            <person name="Deng Q."/>
            <person name="Li S."/>
            <person name="Zhu J."/>
            <person name="Wang L."/>
            <person name="Liu H."/>
            <person name="Li P."/>
        </authorList>
    </citation>
    <scope>NUCLEOTIDE SEQUENCE [LARGE SCALE GENOMIC DNA]</scope>
    <source>
        <strain evidence="2">AG-1 IA</strain>
    </source>
</reference>
<name>L8WVA9_THACA</name>
<comment type="caution">
    <text evidence="1">The sequence shown here is derived from an EMBL/GenBank/DDBJ whole genome shotgun (WGS) entry which is preliminary data.</text>
</comment>
<protein>
    <submittedName>
        <fullName evidence="1">Uncharacterized protein</fullName>
    </submittedName>
</protein>
<accession>L8WVA9</accession>
<gene>
    <name evidence="1" type="ORF">AG1IA_04034</name>
</gene>
<dbReference type="EMBL" id="AFRT01000971">
    <property type="protein sequence ID" value="ELU41930.1"/>
    <property type="molecule type" value="Genomic_DNA"/>
</dbReference>